<dbReference type="EMBL" id="CP090170">
    <property type="protein sequence ID" value="UJO21117.1"/>
    <property type="molecule type" value="Genomic_DNA"/>
</dbReference>
<accession>A0A9Q8UST4</accession>
<feature type="region of interest" description="Disordered" evidence="1">
    <location>
        <begin position="272"/>
        <end position="302"/>
    </location>
</feature>
<reference evidence="2" key="2">
    <citation type="journal article" date="2022" name="Microb. Genom.">
        <title>A chromosome-scale genome assembly of the tomato pathogen Cladosporium fulvum reveals a compartmentalized genome architecture and the presence of a dispensable chromosome.</title>
        <authorList>
            <person name="Zaccaron A.Z."/>
            <person name="Chen L.H."/>
            <person name="Samaras A."/>
            <person name="Stergiopoulos I."/>
        </authorList>
    </citation>
    <scope>NUCLEOTIDE SEQUENCE</scope>
    <source>
        <strain evidence="2">Race5_Kim</strain>
    </source>
</reference>
<sequence>MTQETTIGLFRLPKELRNRIYEEVLSGVVVCYPSRSRQRKKLVFDEEPGAGLLLASKQIFEETLPIYNATSTFRFDDICRLLDWALNVNANGTNKPSSVCLVMEVDITEESVRTYVRKKRQEDKEQEASESTAHETSEGADDDTNKRISEEDMKKARESINKTATKYLQDDINLAAEKVLRFKNALTGKLYTLKQKNEAPQLHAEVIAQSITTKNWARTDKGDARQEPVLVRWGPFDDPFLETTPIPEGLSERTKALAKQCGFVYHRTASDGERQKAGQCSEELESSPHCDSSADDPFVDTPPSKNVLGRLGADSAIEICEPKDKDRKTERAKITCDPSNPAELSPIQKIASKWKNAVVPKLQEPPIGRTWV</sequence>
<keyword evidence="3" id="KW-1185">Reference proteome</keyword>
<feature type="region of interest" description="Disordered" evidence="1">
    <location>
        <begin position="321"/>
        <end position="342"/>
    </location>
</feature>
<feature type="compositionally biased region" description="Basic and acidic residues" evidence="1">
    <location>
        <begin position="321"/>
        <end position="334"/>
    </location>
</feature>
<protein>
    <submittedName>
        <fullName evidence="2">Uncharacterized protein</fullName>
    </submittedName>
</protein>
<dbReference type="Proteomes" id="UP000756132">
    <property type="component" value="Chromosome 8"/>
</dbReference>
<dbReference type="KEGG" id="ffu:CLAFUR5_11117"/>
<dbReference type="OrthoDB" id="10574339at2759"/>
<organism evidence="2 3">
    <name type="scientific">Passalora fulva</name>
    <name type="common">Tomato leaf mold</name>
    <name type="synonym">Cladosporium fulvum</name>
    <dbReference type="NCBI Taxonomy" id="5499"/>
    <lineage>
        <taxon>Eukaryota</taxon>
        <taxon>Fungi</taxon>
        <taxon>Dikarya</taxon>
        <taxon>Ascomycota</taxon>
        <taxon>Pezizomycotina</taxon>
        <taxon>Dothideomycetes</taxon>
        <taxon>Dothideomycetidae</taxon>
        <taxon>Mycosphaerellales</taxon>
        <taxon>Mycosphaerellaceae</taxon>
        <taxon>Fulvia</taxon>
    </lineage>
</organism>
<evidence type="ECO:0000313" key="2">
    <source>
        <dbReference type="EMBL" id="UJO21117.1"/>
    </source>
</evidence>
<dbReference type="RefSeq" id="XP_047765483.1">
    <property type="nucleotide sequence ID" value="XM_047910265.1"/>
</dbReference>
<dbReference type="AlphaFoldDB" id="A0A9Q8UST4"/>
<dbReference type="PANTHER" id="PTHR38790">
    <property type="entry name" value="2EXR DOMAIN-CONTAINING PROTEIN-RELATED"/>
    <property type="match status" value="1"/>
</dbReference>
<dbReference type="GeneID" id="71990995"/>
<name>A0A9Q8UST4_PASFU</name>
<feature type="region of interest" description="Disordered" evidence="1">
    <location>
        <begin position="118"/>
        <end position="156"/>
    </location>
</feature>
<evidence type="ECO:0000256" key="1">
    <source>
        <dbReference type="SAM" id="MobiDB-lite"/>
    </source>
</evidence>
<reference evidence="2" key="1">
    <citation type="submission" date="2021-12" db="EMBL/GenBank/DDBJ databases">
        <authorList>
            <person name="Zaccaron A."/>
            <person name="Stergiopoulos I."/>
        </authorList>
    </citation>
    <scope>NUCLEOTIDE SEQUENCE</scope>
    <source>
        <strain evidence="2">Race5_Kim</strain>
    </source>
</reference>
<evidence type="ECO:0000313" key="3">
    <source>
        <dbReference type="Proteomes" id="UP000756132"/>
    </source>
</evidence>
<gene>
    <name evidence="2" type="ORF">CLAFUR5_11117</name>
</gene>
<feature type="compositionally biased region" description="Basic and acidic residues" evidence="1">
    <location>
        <begin position="120"/>
        <end position="156"/>
    </location>
</feature>
<proteinExistence type="predicted"/>